<sequence length="166" mass="18990">MDNQPEPLDYHYKTNLKLDYFILGADIAILGWTLVNLDWLPKERLYVYLIGAFWSLVALSVISGVLRQIYNAMLFGINHQSVYAAEIANQIERASMGGGSFINQQTGKMMLSEEFKKLANPHREKEKLGKEKYEKYSRCSQFYSNASICLLAIALFLLIITRILSL</sequence>
<proteinExistence type="predicted"/>
<name>A0A1G1YVD7_9BACT</name>
<dbReference type="EMBL" id="MHIS01000016">
    <property type="protein sequence ID" value="OGY56358.1"/>
    <property type="molecule type" value="Genomic_DNA"/>
</dbReference>
<comment type="caution">
    <text evidence="2">The sequence shown here is derived from an EMBL/GenBank/DDBJ whole genome shotgun (WGS) entry which is preliminary data.</text>
</comment>
<evidence type="ECO:0000256" key="1">
    <source>
        <dbReference type="SAM" id="Phobius"/>
    </source>
</evidence>
<keyword evidence="1" id="KW-0472">Membrane</keyword>
<dbReference type="Proteomes" id="UP000178179">
    <property type="component" value="Unassembled WGS sequence"/>
</dbReference>
<feature type="transmembrane region" description="Helical" evidence="1">
    <location>
        <begin position="20"/>
        <end position="39"/>
    </location>
</feature>
<evidence type="ECO:0000313" key="3">
    <source>
        <dbReference type="Proteomes" id="UP000178179"/>
    </source>
</evidence>
<accession>A0A1G1YVD7</accession>
<reference evidence="2 3" key="1">
    <citation type="journal article" date="2016" name="Nat. Commun.">
        <title>Thousands of microbial genomes shed light on interconnected biogeochemical processes in an aquifer system.</title>
        <authorList>
            <person name="Anantharaman K."/>
            <person name="Brown C.T."/>
            <person name="Hug L.A."/>
            <person name="Sharon I."/>
            <person name="Castelle C.J."/>
            <person name="Probst A.J."/>
            <person name="Thomas B.C."/>
            <person name="Singh A."/>
            <person name="Wilkins M.J."/>
            <person name="Karaoz U."/>
            <person name="Brodie E.L."/>
            <person name="Williams K.H."/>
            <person name="Hubbard S.S."/>
            <person name="Banfield J.F."/>
        </authorList>
    </citation>
    <scope>NUCLEOTIDE SEQUENCE [LARGE SCALE GENOMIC DNA]</scope>
</reference>
<gene>
    <name evidence="2" type="ORF">A2119_02435</name>
</gene>
<dbReference type="AlphaFoldDB" id="A0A1G1YVD7"/>
<keyword evidence="1" id="KW-1133">Transmembrane helix</keyword>
<feature type="transmembrane region" description="Helical" evidence="1">
    <location>
        <begin position="45"/>
        <end position="66"/>
    </location>
</feature>
<protein>
    <submittedName>
        <fullName evidence="2">Uncharacterized protein</fullName>
    </submittedName>
</protein>
<evidence type="ECO:0000313" key="2">
    <source>
        <dbReference type="EMBL" id="OGY56358.1"/>
    </source>
</evidence>
<feature type="transmembrane region" description="Helical" evidence="1">
    <location>
        <begin position="142"/>
        <end position="164"/>
    </location>
</feature>
<organism evidence="2 3">
    <name type="scientific">Candidatus Colwellbacteria bacterium GWA2_46_10</name>
    <dbReference type="NCBI Taxonomy" id="1797684"/>
    <lineage>
        <taxon>Bacteria</taxon>
        <taxon>Candidatus Colwelliibacteriota</taxon>
    </lineage>
</organism>
<keyword evidence="1" id="KW-0812">Transmembrane</keyword>